<dbReference type="GO" id="GO:0042274">
    <property type="term" value="P:ribosomal small subunit biogenesis"/>
    <property type="evidence" value="ECO:0007669"/>
    <property type="project" value="TreeGrafter"/>
</dbReference>
<dbReference type="PANTHER" id="PTHR14369">
    <property type="entry name" value="SURFEIT LOCUS PROTEIN 6"/>
    <property type="match status" value="1"/>
</dbReference>
<feature type="region of interest" description="Disordered" evidence="4">
    <location>
        <begin position="32"/>
        <end position="64"/>
    </location>
</feature>
<dbReference type="Proteomes" id="UP000243876">
    <property type="component" value="Unassembled WGS sequence"/>
</dbReference>
<evidence type="ECO:0000256" key="3">
    <source>
        <dbReference type="ARBA" id="ARBA00023242"/>
    </source>
</evidence>
<keyword evidence="8" id="KW-1185">Reference proteome</keyword>
<feature type="compositionally biased region" description="Basic and acidic residues" evidence="4">
    <location>
        <begin position="408"/>
        <end position="424"/>
    </location>
</feature>
<feature type="region of interest" description="Disordered" evidence="4">
    <location>
        <begin position="69"/>
        <end position="88"/>
    </location>
</feature>
<dbReference type="AlphaFoldDB" id="A0A0D6EIC7"/>
<reference evidence="8" key="1">
    <citation type="submission" date="2015-02" db="EMBL/GenBank/DDBJ databases">
        <authorList>
            <person name="Gon?alves P."/>
        </authorList>
    </citation>
    <scope>NUCLEOTIDE SEQUENCE [LARGE SCALE GENOMIC DNA]</scope>
</reference>
<dbReference type="GO" id="GO:0003723">
    <property type="term" value="F:RNA binding"/>
    <property type="evidence" value="ECO:0007669"/>
    <property type="project" value="TreeGrafter"/>
</dbReference>
<dbReference type="GO" id="GO:0003677">
    <property type="term" value="F:DNA binding"/>
    <property type="evidence" value="ECO:0007669"/>
    <property type="project" value="TreeGrafter"/>
</dbReference>
<accession>A0A0D6EIC7</accession>
<dbReference type="Pfam" id="PF04935">
    <property type="entry name" value="SURF6"/>
    <property type="match status" value="1"/>
</dbReference>
<evidence type="ECO:0000259" key="6">
    <source>
        <dbReference type="Pfam" id="PF15459"/>
    </source>
</evidence>
<dbReference type="InterPro" id="IPR007019">
    <property type="entry name" value="SURF6"/>
</dbReference>
<name>A0A0D6EIC7_SPOSA</name>
<dbReference type="Pfam" id="PF15459">
    <property type="entry name" value="RRP14"/>
    <property type="match status" value="1"/>
</dbReference>
<protein>
    <submittedName>
        <fullName evidence="7">SPOSA6832_01080-mRNA-1:cds</fullName>
    </submittedName>
</protein>
<feature type="domain" description="Ribosomal RNA-processing protein 14 N-terminal" evidence="6">
    <location>
        <begin position="10"/>
        <end position="85"/>
    </location>
</feature>
<feature type="compositionally biased region" description="Basic and acidic residues" evidence="4">
    <location>
        <begin position="217"/>
        <end position="237"/>
    </location>
</feature>
<feature type="region of interest" description="Disordered" evidence="4">
    <location>
        <begin position="187"/>
        <end position="318"/>
    </location>
</feature>
<dbReference type="PANTHER" id="PTHR14369:SF0">
    <property type="entry name" value="SURFEIT LOCUS PROTEIN 6"/>
    <property type="match status" value="1"/>
</dbReference>
<feature type="compositionally biased region" description="Acidic residues" evidence="4">
    <location>
        <begin position="204"/>
        <end position="216"/>
    </location>
</feature>
<evidence type="ECO:0000259" key="5">
    <source>
        <dbReference type="Pfam" id="PF04935"/>
    </source>
</evidence>
<dbReference type="InterPro" id="IPR029188">
    <property type="entry name" value="Rrp14_N"/>
</dbReference>
<evidence type="ECO:0000313" key="8">
    <source>
        <dbReference type="Proteomes" id="UP000243876"/>
    </source>
</evidence>
<feature type="region of interest" description="Disordered" evidence="4">
    <location>
        <begin position="408"/>
        <end position="493"/>
    </location>
</feature>
<feature type="region of interest" description="Disordered" evidence="4">
    <location>
        <begin position="336"/>
        <end position="363"/>
    </location>
</feature>
<feature type="compositionally biased region" description="Basic and acidic residues" evidence="4">
    <location>
        <begin position="431"/>
        <end position="447"/>
    </location>
</feature>
<feature type="compositionally biased region" description="Basic residues" evidence="4">
    <location>
        <begin position="190"/>
        <end position="199"/>
    </location>
</feature>
<evidence type="ECO:0000256" key="2">
    <source>
        <dbReference type="ARBA" id="ARBA00005904"/>
    </source>
</evidence>
<feature type="compositionally biased region" description="Polar residues" evidence="4">
    <location>
        <begin position="305"/>
        <end position="318"/>
    </location>
</feature>
<feature type="compositionally biased region" description="Basic and acidic residues" evidence="4">
    <location>
        <begin position="247"/>
        <end position="260"/>
    </location>
</feature>
<proteinExistence type="inferred from homology"/>
<dbReference type="GO" id="GO:0042273">
    <property type="term" value="P:ribosomal large subunit biogenesis"/>
    <property type="evidence" value="ECO:0007669"/>
    <property type="project" value="TreeGrafter"/>
</dbReference>
<sequence length="493" mass="55083">MPSADDLKASLKEHNASFDQLLRYIPAKYYLRPDSDDEEDNFKKPQGPLTKAQKKALRKAKQDEALRAAKNEAARKARLARYDPDEPKTIAEIQAAKLSAAAKGKKRVASSDQDSDDDDEAWEDAEGDEDSPNETDFADSDEELDGELLELDDEGVLANKAKKIKAEGPAPTVTELKEKLQRKIADLQAKKRSLGKGKKAGQEQDSDEENDEGAEEGEVKSKDDLLEERRRRAALRDNRRKKRKEQRKLEKSDGAKKRATEPSNGRKGGGKVNASQTENADERPRKKAKAASPSADDLQSLVPYSAQQESTSVDPSSLSFSNLDFTSTTQQIAESSLAPKALKKHQAASGTLKKNRHNLPKDANAALEILAKRKQRMEGLEPEKREKAEEKERWEKVLLKAEGEKVRDDEQRLKKMAKRQEREKRKSAKAWNDRKATIEKTVTDKVAKRNANMAARAKQAKDKKAGIKVKSSTKKKTSSKSFASRQKGRPGFK</sequence>
<keyword evidence="3" id="KW-0539">Nucleus</keyword>
<comment type="subcellular location">
    <subcellularLocation>
        <location evidence="1">Nucleus</location>
    </subcellularLocation>
</comment>
<dbReference type="OrthoDB" id="444809at2759"/>
<dbReference type="EMBL" id="CENE01000003">
    <property type="protein sequence ID" value="CEQ39558.1"/>
    <property type="molecule type" value="Genomic_DNA"/>
</dbReference>
<feature type="region of interest" description="Disordered" evidence="4">
    <location>
        <begin position="101"/>
        <end position="146"/>
    </location>
</feature>
<evidence type="ECO:0000256" key="1">
    <source>
        <dbReference type="ARBA" id="ARBA00004123"/>
    </source>
</evidence>
<organism evidence="7 8">
    <name type="scientific">Sporidiobolus salmonicolor</name>
    <name type="common">Yeast-like fungus</name>
    <name type="synonym">Sporobolomyces salmonicolor</name>
    <dbReference type="NCBI Taxonomy" id="5005"/>
    <lineage>
        <taxon>Eukaryota</taxon>
        <taxon>Fungi</taxon>
        <taxon>Dikarya</taxon>
        <taxon>Basidiomycota</taxon>
        <taxon>Pucciniomycotina</taxon>
        <taxon>Microbotryomycetes</taxon>
        <taxon>Sporidiobolales</taxon>
        <taxon>Sporidiobolaceae</taxon>
        <taxon>Sporobolomyces</taxon>
    </lineage>
</organism>
<feature type="compositionally biased region" description="Acidic residues" evidence="4">
    <location>
        <begin position="113"/>
        <end position="146"/>
    </location>
</feature>
<dbReference type="InterPro" id="IPR029190">
    <property type="entry name" value="Rrp14/SURF6_C"/>
</dbReference>
<evidence type="ECO:0000313" key="7">
    <source>
        <dbReference type="EMBL" id="CEQ39558.1"/>
    </source>
</evidence>
<gene>
    <name evidence="7" type="primary">SPOSA6832_01080</name>
</gene>
<comment type="similarity">
    <text evidence="2">Belongs to the SURF6 family.</text>
</comment>
<evidence type="ECO:0000256" key="4">
    <source>
        <dbReference type="SAM" id="MobiDB-lite"/>
    </source>
</evidence>
<feature type="domain" description="Ribosomal RNA-processing protein 14/surfeit locus protein 6 C-terminal" evidence="5">
    <location>
        <begin position="223"/>
        <end position="465"/>
    </location>
</feature>
<dbReference type="GO" id="GO:0005730">
    <property type="term" value="C:nucleolus"/>
    <property type="evidence" value="ECO:0007669"/>
    <property type="project" value="TreeGrafter"/>
</dbReference>